<dbReference type="GO" id="GO:0016531">
    <property type="term" value="F:copper chaperone activity"/>
    <property type="evidence" value="ECO:0007669"/>
    <property type="project" value="InterPro"/>
</dbReference>
<comment type="similarity">
    <text evidence="2">Belongs to the COX17 family.</text>
</comment>
<keyword evidence="4 8" id="KW-0186">Copper</keyword>
<dbReference type="VEuPathDB" id="FungiDB:PSTT_09715"/>
<comment type="caution">
    <text evidence="10">The sequence shown here is derived from an EMBL/GenBank/DDBJ whole genome shotgun (WGS) entry which is preliminary data.</text>
</comment>
<dbReference type="Gene3D" id="1.10.287.1130">
    <property type="entry name" value="CytochromE C oxidase copper chaperone"/>
    <property type="match status" value="1"/>
</dbReference>
<feature type="compositionally biased region" description="Basic residues" evidence="9">
    <location>
        <begin position="85"/>
        <end position="94"/>
    </location>
</feature>
<keyword evidence="5" id="KW-0496">Mitochondrion</keyword>
<reference evidence="10 11" key="1">
    <citation type="submission" date="2017-12" db="EMBL/GenBank/DDBJ databases">
        <title>Gene loss provides genomic basis for host adaptation in cereal stripe rust fungi.</title>
        <authorList>
            <person name="Xia C."/>
        </authorList>
    </citation>
    <scope>NUCLEOTIDE SEQUENCE [LARGE SCALE GENOMIC DNA]</scope>
    <source>
        <strain evidence="10 11">93TX-2</strain>
    </source>
</reference>
<reference evidence="11" key="2">
    <citation type="journal article" date="2018" name="BMC Genomics">
        <title>Genomic insights into host adaptation between the wheat stripe rust pathogen (Puccinia striiformis f. sp. tritici) and the barley stripe rust pathogen (Puccinia striiformis f. sp. hordei).</title>
        <authorList>
            <person name="Xia C."/>
            <person name="Wang M."/>
            <person name="Yin C."/>
            <person name="Cornejo O.E."/>
            <person name="Hulbert S.H."/>
            <person name="Chen X."/>
        </authorList>
    </citation>
    <scope>NUCLEOTIDE SEQUENCE [LARGE SCALE GENOMIC DNA]</scope>
    <source>
        <strain evidence="11">93TX-2</strain>
    </source>
</reference>
<dbReference type="SUPFAM" id="SSF47072">
    <property type="entry name" value="Cysteine alpha-hairpin motif"/>
    <property type="match status" value="1"/>
</dbReference>
<evidence type="ECO:0000313" key="11">
    <source>
        <dbReference type="Proteomes" id="UP000238274"/>
    </source>
</evidence>
<protein>
    <submittedName>
        <fullName evidence="10">Uncharacterized protein</fullName>
    </submittedName>
</protein>
<name>A0A2S4VYU2_9BASI</name>
<evidence type="ECO:0000313" key="10">
    <source>
        <dbReference type="EMBL" id="POW14693.1"/>
    </source>
</evidence>
<dbReference type="Pfam" id="PF05051">
    <property type="entry name" value="COX17"/>
    <property type="match status" value="1"/>
</dbReference>
<feature type="region of interest" description="Disordered" evidence="9">
    <location>
        <begin position="79"/>
        <end position="102"/>
    </location>
</feature>
<accession>A0A2S4VYU2</accession>
<proteinExistence type="inferred from homology"/>
<feature type="compositionally biased region" description="Polar residues" evidence="9">
    <location>
        <begin position="27"/>
        <end position="48"/>
    </location>
</feature>
<feature type="region of interest" description="Disordered" evidence="9">
    <location>
        <begin position="15"/>
        <end position="48"/>
    </location>
</feature>
<dbReference type="GO" id="GO:0005758">
    <property type="term" value="C:mitochondrial intermembrane space"/>
    <property type="evidence" value="ECO:0007669"/>
    <property type="project" value="UniProtKB-SubCell"/>
</dbReference>
<dbReference type="OrthoDB" id="1915887at2759"/>
<dbReference type="GO" id="GO:0005507">
    <property type="term" value="F:copper ion binding"/>
    <property type="evidence" value="ECO:0007669"/>
    <property type="project" value="InterPro"/>
</dbReference>
<feature type="binding site" evidence="8">
    <location>
        <position position="59"/>
    </location>
    <ligand>
        <name>Cu cation</name>
        <dbReference type="ChEBI" id="CHEBI:23378"/>
    </ligand>
</feature>
<comment type="subcellular location">
    <subcellularLocation>
        <location evidence="1">Mitochondrion intermembrane space</location>
    </subcellularLocation>
</comment>
<reference evidence="11" key="3">
    <citation type="journal article" date="2018" name="Mol. Plant Microbe Interact.">
        <title>Genome sequence resources for the wheat stripe rust pathogen (Puccinia striiformis f. sp. tritici) and the barley stripe rust pathogen (Puccinia striiformis f. sp. hordei).</title>
        <authorList>
            <person name="Xia C."/>
            <person name="Wang M."/>
            <person name="Yin C."/>
            <person name="Cornejo O.E."/>
            <person name="Hulbert S.H."/>
            <person name="Chen X."/>
        </authorList>
    </citation>
    <scope>NUCLEOTIDE SEQUENCE [LARGE SCALE GENOMIC DNA]</scope>
    <source>
        <strain evidence="11">93TX-2</strain>
    </source>
</reference>
<evidence type="ECO:0000256" key="6">
    <source>
        <dbReference type="ARBA" id="ARBA00023157"/>
    </source>
</evidence>
<keyword evidence="3 8" id="KW-0479">Metal-binding</keyword>
<keyword evidence="6" id="KW-1015">Disulfide bond</keyword>
<sequence length="267" mass="29431">MYSCSYPKLESYVAQPGMDPEPFAGSIHQQTSRKTTPNTMEAAQAQNIKPQNPEKIKPCCACPETKRLRDDCFLRFGPPDESSKHKSKIQRRHPSPISPGFPRIDRIVHHLAPYRQESTIKCAELIAAHRASSFPFTPTEALIVSGSPTTIDDDVKVPSTTISSLQNIQLPPSSDEKGVNALLFSPQKETPARNETKELTEIREINNPDVNTAKTQDGPGGFTATALVPSGQPLVRFLNNFVPFAPDGNHQALYGYTDSNRTTQSFV</sequence>
<evidence type="ECO:0000256" key="4">
    <source>
        <dbReference type="ARBA" id="ARBA00023008"/>
    </source>
</evidence>
<evidence type="ECO:0000256" key="5">
    <source>
        <dbReference type="ARBA" id="ARBA00023128"/>
    </source>
</evidence>
<dbReference type="InterPro" id="IPR007745">
    <property type="entry name" value="Cyt_c_oxidase_Cu-chaperone"/>
</dbReference>
<evidence type="ECO:0000256" key="8">
    <source>
        <dbReference type="PIRSR" id="PIRSR607745-1"/>
    </source>
</evidence>
<dbReference type="InterPro" id="IPR009069">
    <property type="entry name" value="Cys_alpha_HP_mot_SF"/>
</dbReference>
<dbReference type="Proteomes" id="UP000238274">
    <property type="component" value="Unassembled WGS sequence"/>
</dbReference>
<evidence type="ECO:0000256" key="3">
    <source>
        <dbReference type="ARBA" id="ARBA00022723"/>
    </source>
</evidence>
<evidence type="ECO:0000256" key="1">
    <source>
        <dbReference type="ARBA" id="ARBA00004569"/>
    </source>
</evidence>
<gene>
    <name evidence="10" type="ORF">PSHT_07322</name>
</gene>
<feature type="binding site" evidence="8">
    <location>
        <position position="60"/>
    </location>
    <ligand>
        <name>Cu cation</name>
        <dbReference type="ChEBI" id="CHEBI:23378"/>
    </ligand>
</feature>
<organism evidence="10 11">
    <name type="scientific">Puccinia striiformis</name>
    <dbReference type="NCBI Taxonomy" id="27350"/>
    <lineage>
        <taxon>Eukaryota</taxon>
        <taxon>Fungi</taxon>
        <taxon>Dikarya</taxon>
        <taxon>Basidiomycota</taxon>
        <taxon>Pucciniomycotina</taxon>
        <taxon>Pucciniomycetes</taxon>
        <taxon>Pucciniales</taxon>
        <taxon>Pucciniaceae</taxon>
        <taxon>Puccinia</taxon>
    </lineage>
</organism>
<evidence type="ECO:0000256" key="9">
    <source>
        <dbReference type="SAM" id="MobiDB-lite"/>
    </source>
</evidence>
<evidence type="ECO:0000256" key="7">
    <source>
        <dbReference type="ARBA" id="ARBA00023186"/>
    </source>
</evidence>
<dbReference type="EMBL" id="PKSM01000089">
    <property type="protein sequence ID" value="POW14693.1"/>
    <property type="molecule type" value="Genomic_DNA"/>
</dbReference>
<keyword evidence="7" id="KW-0143">Chaperone</keyword>
<keyword evidence="11" id="KW-1185">Reference proteome</keyword>
<dbReference type="VEuPathDB" id="FungiDB:PSHT_07322"/>
<dbReference type="AlphaFoldDB" id="A0A2S4VYU2"/>
<evidence type="ECO:0000256" key="2">
    <source>
        <dbReference type="ARBA" id="ARBA00009241"/>
    </source>
</evidence>